<feature type="domain" description="ABC transmembrane type-1" evidence="8">
    <location>
        <begin position="96"/>
        <end position="301"/>
    </location>
</feature>
<organism evidence="9 12">
    <name type="scientific">Saccharopolyspora kobensis</name>
    <dbReference type="NCBI Taxonomy" id="146035"/>
    <lineage>
        <taxon>Bacteria</taxon>
        <taxon>Bacillati</taxon>
        <taxon>Actinomycetota</taxon>
        <taxon>Actinomycetes</taxon>
        <taxon>Pseudonocardiales</taxon>
        <taxon>Pseudonocardiaceae</taxon>
        <taxon>Saccharopolyspora</taxon>
    </lineage>
</organism>
<dbReference type="Proteomes" id="UP000199690">
    <property type="component" value="Unassembled WGS sequence"/>
</dbReference>
<evidence type="ECO:0000313" key="9">
    <source>
        <dbReference type="EMBL" id="SEG75157.1"/>
    </source>
</evidence>
<comment type="subcellular location">
    <subcellularLocation>
        <location evidence="1 7">Cell membrane</location>
        <topology evidence="1 7">Multi-pass membrane protein</topology>
    </subcellularLocation>
</comment>
<dbReference type="Pfam" id="PF00528">
    <property type="entry name" value="BPD_transp_1"/>
    <property type="match status" value="1"/>
</dbReference>
<dbReference type="InterPro" id="IPR000515">
    <property type="entry name" value="MetI-like"/>
</dbReference>
<protein>
    <submittedName>
        <fullName evidence="9">Peptide/nickel transport system permease protein</fullName>
    </submittedName>
</protein>
<dbReference type="Pfam" id="PF19300">
    <property type="entry name" value="BPD_transp_1_N"/>
    <property type="match status" value="1"/>
</dbReference>
<evidence type="ECO:0000313" key="10">
    <source>
        <dbReference type="EMBL" id="SFC95375.1"/>
    </source>
</evidence>
<name>A0A1H6CQW7_9PSEU</name>
<dbReference type="EMBL" id="FNVB01000005">
    <property type="protein sequence ID" value="SEG75157.1"/>
    <property type="molecule type" value="Genomic_DNA"/>
</dbReference>
<evidence type="ECO:0000256" key="6">
    <source>
        <dbReference type="ARBA" id="ARBA00023136"/>
    </source>
</evidence>
<proteinExistence type="inferred from homology"/>
<evidence type="ECO:0000256" key="2">
    <source>
        <dbReference type="ARBA" id="ARBA00022448"/>
    </source>
</evidence>
<feature type="transmembrane region" description="Helical" evidence="7">
    <location>
        <begin position="135"/>
        <end position="162"/>
    </location>
</feature>
<reference evidence="9" key="2">
    <citation type="submission" date="2016-10" db="EMBL/GenBank/DDBJ databases">
        <authorList>
            <person name="de Groot N.N."/>
        </authorList>
    </citation>
    <scope>NUCLEOTIDE SEQUENCE [LARGE SCALE GENOMIC DNA]</scope>
    <source>
        <strain evidence="9">ATCC 20501</strain>
    </source>
</reference>
<keyword evidence="6 7" id="KW-0472">Membrane</keyword>
<dbReference type="InterPro" id="IPR045621">
    <property type="entry name" value="BPD_transp_1_N"/>
</dbReference>
<evidence type="ECO:0000313" key="12">
    <source>
        <dbReference type="Proteomes" id="UP000236729"/>
    </source>
</evidence>
<keyword evidence="11" id="KW-1185">Reference proteome</keyword>
<dbReference type="InterPro" id="IPR035906">
    <property type="entry name" value="MetI-like_sf"/>
</dbReference>
<feature type="transmembrane region" description="Helical" evidence="7">
    <location>
        <begin position="102"/>
        <end position="123"/>
    </location>
</feature>
<dbReference type="PANTHER" id="PTHR43163:SF6">
    <property type="entry name" value="DIPEPTIDE TRANSPORT SYSTEM PERMEASE PROTEIN DPPB-RELATED"/>
    <property type="match status" value="1"/>
</dbReference>
<dbReference type="EMBL" id="FOME01000002">
    <property type="protein sequence ID" value="SFC95375.1"/>
    <property type="molecule type" value="Genomic_DNA"/>
</dbReference>
<feature type="transmembrane region" description="Helical" evidence="7">
    <location>
        <begin position="282"/>
        <end position="305"/>
    </location>
</feature>
<dbReference type="PANTHER" id="PTHR43163">
    <property type="entry name" value="DIPEPTIDE TRANSPORT SYSTEM PERMEASE PROTEIN DPPB-RELATED"/>
    <property type="match status" value="1"/>
</dbReference>
<dbReference type="GO" id="GO:0071916">
    <property type="term" value="F:dipeptide transmembrane transporter activity"/>
    <property type="evidence" value="ECO:0007669"/>
    <property type="project" value="TreeGrafter"/>
</dbReference>
<feature type="transmembrane region" description="Helical" evidence="7">
    <location>
        <begin position="182"/>
        <end position="198"/>
    </location>
</feature>
<reference evidence="11 12" key="1">
    <citation type="submission" date="2016-10" db="EMBL/GenBank/DDBJ databases">
        <authorList>
            <person name="Varghese N."/>
            <person name="Submissions S."/>
        </authorList>
    </citation>
    <scope>NUCLEOTIDE SEQUENCE [LARGE SCALE GENOMIC DNA]</scope>
    <source>
        <strain evidence="12">ATCC 20501</strain>
        <strain evidence="10 11">CGMCC 4.3529</strain>
    </source>
</reference>
<keyword evidence="4 7" id="KW-0812">Transmembrane</keyword>
<feature type="transmembrane region" description="Helical" evidence="7">
    <location>
        <begin position="236"/>
        <end position="262"/>
    </location>
</feature>
<dbReference type="Gene3D" id="1.10.3720.10">
    <property type="entry name" value="MetI-like"/>
    <property type="match status" value="1"/>
</dbReference>
<keyword evidence="2 7" id="KW-0813">Transport</keyword>
<dbReference type="RefSeq" id="WP_093348682.1">
    <property type="nucleotide sequence ID" value="NZ_FNVB01000005.1"/>
</dbReference>
<evidence type="ECO:0000256" key="1">
    <source>
        <dbReference type="ARBA" id="ARBA00004651"/>
    </source>
</evidence>
<evidence type="ECO:0000256" key="7">
    <source>
        <dbReference type="RuleBase" id="RU363032"/>
    </source>
</evidence>
<evidence type="ECO:0000313" key="11">
    <source>
        <dbReference type="Proteomes" id="UP000199690"/>
    </source>
</evidence>
<dbReference type="Proteomes" id="UP000236729">
    <property type="component" value="Unassembled WGS sequence"/>
</dbReference>
<evidence type="ECO:0000256" key="4">
    <source>
        <dbReference type="ARBA" id="ARBA00022692"/>
    </source>
</evidence>
<dbReference type="AlphaFoldDB" id="A0A1H6CQW7"/>
<evidence type="ECO:0000256" key="5">
    <source>
        <dbReference type="ARBA" id="ARBA00022989"/>
    </source>
</evidence>
<dbReference type="GO" id="GO:0005886">
    <property type="term" value="C:plasma membrane"/>
    <property type="evidence" value="ECO:0007669"/>
    <property type="project" value="UniProtKB-SubCell"/>
</dbReference>
<comment type="similarity">
    <text evidence="7">Belongs to the binding-protein-dependent transport system permease family.</text>
</comment>
<evidence type="ECO:0000259" key="8">
    <source>
        <dbReference type="PROSITE" id="PS50928"/>
    </source>
</evidence>
<evidence type="ECO:0000256" key="3">
    <source>
        <dbReference type="ARBA" id="ARBA00022475"/>
    </source>
</evidence>
<keyword evidence="5 7" id="KW-1133">Transmembrane helix</keyword>
<dbReference type="SUPFAM" id="SSF161098">
    <property type="entry name" value="MetI-like"/>
    <property type="match status" value="1"/>
</dbReference>
<sequence length="319" mass="33714">MLRSYALNRVLQSLVTLVLVSLVVFAGLRALPGDPAIALAGAEADDAAIEEVRRTYLLDEPVHVQYLSWIGRALQGDLGESAQTGLPIGEIILSRIPVTLELALLSLLFAALIGLTTGVIAAVRRGGPLDWLGNGVSLFGLSIPNFWLGLMCVLVFAVGLGWLPASGFVPFTESPLGNLERLIMPAFVLGSGLAAVLMRQMRSSMLDALSADYVRTARAKGAGEFRVVAVHGLRNSLITVLTILGLQLGTLISGAVVTEQIFVLPGFGKLMVDAVFTRDYPVIQAAVLISAAGYIVVNLLVDLLYSVVDPRIRVSGGAA</sequence>
<accession>A0A1I1ND28</accession>
<gene>
    <name evidence="9" type="ORF">SAMN02982929_03411</name>
    <name evidence="10" type="ORF">SAMN05216506_1024</name>
</gene>
<keyword evidence="3" id="KW-1003">Cell membrane</keyword>
<dbReference type="CDD" id="cd06261">
    <property type="entry name" value="TM_PBP2"/>
    <property type="match status" value="1"/>
</dbReference>
<accession>A0A1H6CQW7</accession>
<dbReference type="PROSITE" id="PS50928">
    <property type="entry name" value="ABC_TM1"/>
    <property type="match status" value="1"/>
</dbReference>